<dbReference type="PANTHER" id="PTHR36531">
    <property type="entry name" value="CRISPR-ASSOCIATED EXONUCLEASE CAS4"/>
    <property type="match status" value="1"/>
</dbReference>
<keyword evidence="7 12" id="KW-0269">Exonuclease</keyword>
<dbReference type="AlphaFoldDB" id="Q9V1W6"/>
<evidence type="ECO:0000313" key="13">
    <source>
        <dbReference type="EMBL" id="CAB49232.1"/>
    </source>
</evidence>
<keyword evidence="6 12" id="KW-0378">Hydrolase</keyword>
<comment type="cofactor">
    <cofactor evidence="12">
        <name>Mg(2+)</name>
        <dbReference type="ChEBI" id="CHEBI:18420"/>
    </cofactor>
    <cofactor evidence="12">
        <name>Mn(2+)</name>
        <dbReference type="ChEBI" id="CHEBI:29035"/>
    </cofactor>
    <text evidence="12">Mg(2+) or Mn(2+) required for ssDNA cleavage activity.</text>
</comment>
<name>Q9V1W6_PYRAB</name>
<dbReference type="InterPro" id="IPR051827">
    <property type="entry name" value="Cas4_exonuclease"/>
</dbReference>
<reference evidence="14 16" key="5">
    <citation type="journal article" date="2012" name="Curr. Microbiol.">
        <title>Re-annotation of two hyperthermophilic archaea Pyrococcus abyssi GE5 and Pyrococcus furiosus DSM 3638.</title>
        <authorList>
            <person name="Gao J."/>
            <person name="Wang J."/>
        </authorList>
    </citation>
    <scope>GENOME REANNOTATION</scope>
    <source>
        <strain evidence="14">GE5</strain>
        <strain evidence="16">GE5 / Orsay</strain>
    </source>
</reference>
<dbReference type="PATRIC" id="fig|272844.11.peg.331"/>
<evidence type="ECO:0000256" key="9">
    <source>
        <dbReference type="ARBA" id="ARBA00023014"/>
    </source>
</evidence>
<dbReference type="eggNOG" id="arCOG00790">
    <property type="taxonomic scope" value="Archaea"/>
</dbReference>
<comment type="cofactor">
    <cofactor evidence="12">
        <name>iron-sulfur cluster</name>
        <dbReference type="ChEBI" id="CHEBI:30408"/>
    </cofactor>
</comment>
<dbReference type="PIR" id="A75144">
    <property type="entry name" value="A75144"/>
</dbReference>
<comment type="function">
    <text evidence="12">CRISPR (clustered regularly interspaced short palindromic repeat) is an adaptive immune system that provides protection against mobile genetic elements (viruses, transposable elements and conjugative plasmids). CRISPR clusters contain sequences complementary to antecedent mobile elements and target invading nucleic acids. CRISPR clusters are transcribed and processed into CRISPR RNA (crRNA).</text>
</comment>
<dbReference type="STRING" id="272844.PAB2143"/>
<dbReference type="EMBL" id="AJ248284">
    <property type="protein sequence ID" value="CAB49232.1"/>
    <property type="molecule type" value="Genomic_DNA"/>
</dbReference>
<reference evidence="13" key="1">
    <citation type="submission" date="1999-07" db="EMBL/GenBank/DDBJ databases">
        <authorList>
            <person name="Genoscope"/>
        </authorList>
    </citation>
    <scope>NUCLEOTIDE SEQUENCE</scope>
    <source>
        <strain evidence="13">Orsay</strain>
    </source>
</reference>
<keyword evidence="8 12" id="KW-0408">Iron</keyword>
<dbReference type="InterPro" id="IPR011604">
    <property type="entry name" value="PDDEXK-like_dom_sf"/>
</dbReference>
<dbReference type="EMBL" id="HE613800">
    <property type="protein sequence ID" value="CCE69687.1"/>
    <property type="molecule type" value="Genomic_DNA"/>
</dbReference>
<dbReference type="InterPro" id="IPR013343">
    <property type="entry name" value="CRISPR-assoc_prot_Cas4"/>
</dbReference>
<evidence type="ECO:0000256" key="4">
    <source>
        <dbReference type="ARBA" id="ARBA00022722"/>
    </source>
</evidence>
<keyword evidence="11 12" id="KW-0464">Manganese</keyword>
<evidence type="ECO:0000256" key="7">
    <source>
        <dbReference type="ARBA" id="ARBA00022839"/>
    </source>
</evidence>
<evidence type="ECO:0000313" key="15">
    <source>
        <dbReference type="Proteomes" id="UP000000810"/>
    </source>
</evidence>
<dbReference type="Proteomes" id="UP000000810">
    <property type="component" value="Chromosome"/>
</dbReference>
<evidence type="ECO:0000313" key="16">
    <source>
        <dbReference type="Proteomes" id="UP000009139"/>
    </source>
</evidence>
<proteinExistence type="inferred from homology"/>
<dbReference type="NCBIfam" id="TIGR00372">
    <property type="entry name" value="cas4"/>
    <property type="match status" value="1"/>
</dbReference>
<dbReference type="Gene3D" id="3.90.320.10">
    <property type="match status" value="1"/>
</dbReference>
<reference evidence="13 15" key="4">
    <citation type="journal article" date="2003" name="Mol. Microbiol.">
        <title>An integrated analysis of the genome of the hyperthermophilic archaeon Pyrococcus abyssi.</title>
        <authorList>
            <person name="Cohen G."/>
            <person name="Barbe V."/>
            <person name="Flament D."/>
            <person name="Galperin M."/>
            <person name="Heilig R."/>
            <person name="Ripp R."/>
            <person name="Lecompte O."/>
            <person name="Prieur D."/>
            <person name="Poch O."/>
            <person name="Quellerou J."/>
            <person name="Thierry J.C."/>
            <person name="Van der Oost J."/>
            <person name="Weissenbach J."/>
            <person name="Zivanovic Y."/>
            <person name="Forterre P."/>
        </authorList>
    </citation>
    <scope>NUCLEOTIDE SEQUENCE [LARGE SCALE GENOMIC DNA]</scope>
    <source>
        <strain evidence="15">GE5 / Orsay</strain>
        <strain evidence="13">Orsay</strain>
    </source>
</reference>
<dbReference type="OrthoDB" id="10444at2157"/>
<organism evidence="13 15">
    <name type="scientific">Pyrococcus abyssi (strain GE5 / Orsay)</name>
    <dbReference type="NCBI Taxonomy" id="272844"/>
    <lineage>
        <taxon>Archaea</taxon>
        <taxon>Methanobacteriati</taxon>
        <taxon>Methanobacteriota</taxon>
        <taxon>Thermococci</taxon>
        <taxon>Thermococcales</taxon>
        <taxon>Thermococcaceae</taxon>
        <taxon>Pyrococcus</taxon>
    </lineage>
</organism>
<dbReference type="PANTHER" id="PTHR36531:SF2">
    <property type="entry name" value="CRISPR-ASSOCIATED EXONUCLEASE CAS4"/>
    <property type="match status" value="1"/>
</dbReference>
<dbReference type="KEGG" id="pab:PAB2143"/>
<keyword evidence="15" id="KW-1185">Reference proteome</keyword>
<dbReference type="GO" id="GO:0051536">
    <property type="term" value="F:iron-sulfur cluster binding"/>
    <property type="evidence" value="ECO:0007669"/>
    <property type="project" value="UniProtKB-KW"/>
</dbReference>
<dbReference type="Proteomes" id="UP000009139">
    <property type="component" value="Chromosome"/>
</dbReference>
<dbReference type="HOGENOM" id="CLU_1335100_0_0_2"/>
<gene>
    <name evidence="13" type="ordered locus">PAB2143</name>
</gene>
<protein>
    <recommendedName>
        <fullName evidence="3 12">CRISPR-associated exonuclease Cas4</fullName>
        <ecNumber evidence="2 12">3.1.12.1</ecNumber>
    </recommendedName>
</protein>
<evidence type="ECO:0000256" key="11">
    <source>
        <dbReference type="ARBA" id="ARBA00023211"/>
    </source>
</evidence>
<dbReference type="GO" id="GO:0046872">
    <property type="term" value="F:metal ion binding"/>
    <property type="evidence" value="ECO:0007669"/>
    <property type="project" value="UniProtKB-KW"/>
</dbReference>
<evidence type="ECO:0000256" key="8">
    <source>
        <dbReference type="ARBA" id="ARBA00023004"/>
    </source>
</evidence>
<keyword evidence="4 12" id="KW-0540">Nuclease</keyword>
<evidence type="ECO:0000256" key="10">
    <source>
        <dbReference type="ARBA" id="ARBA00023118"/>
    </source>
</evidence>
<dbReference type="RefSeq" id="WP_010867432.1">
    <property type="nucleotide sequence ID" value="NC_000868.1"/>
</dbReference>
<dbReference type="EC" id="3.1.12.1" evidence="2 12"/>
<dbReference type="GO" id="GO:0004527">
    <property type="term" value="F:exonuclease activity"/>
    <property type="evidence" value="ECO:0007669"/>
    <property type="project" value="UniProtKB-KW"/>
</dbReference>
<evidence type="ECO:0000313" key="14">
    <source>
        <dbReference type="EMBL" id="CCE69687.1"/>
    </source>
</evidence>
<evidence type="ECO:0000256" key="6">
    <source>
        <dbReference type="ARBA" id="ARBA00022801"/>
    </source>
</evidence>
<comment type="similarity">
    <text evidence="1 12">Belongs to the CRISPR-associated exonuclease Cas4 family.</text>
</comment>
<reference evidence="13" key="2">
    <citation type="journal article" date="2000" name="J. Mol. Biol.">
        <title>Archaeal homologs of eukaryotic methylation guide small nucleolar RNAs: lessons from the Pyrococcus genomes.</title>
        <authorList>
            <person name="Gaspin C."/>
            <person name="Cavaille J."/>
            <person name="Erauso G."/>
        </authorList>
    </citation>
    <scope>NUCLEOTIDE SEQUENCE</scope>
    <source>
        <strain evidence="13">Orsay</strain>
    </source>
</reference>
<accession>Q9V1W6</accession>
<keyword evidence="10 12" id="KW-0051">Antiviral defense</keyword>
<evidence type="ECO:0000256" key="3">
    <source>
        <dbReference type="ARBA" id="ARBA00020049"/>
    </source>
</evidence>
<evidence type="ECO:0000256" key="5">
    <source>
        <dbReference type="ARBA" id="ARBA00022723"/>
    </source>
</evidence>
<dbReference type="GO" id="GO:0051607">
    <property type="term" value="P:defense response to virus"/>
    <property type="evidence" value="ECO:0007669"/>
    <property type="project" value="UniProtKB-KW"/>
</dbReference>
<sequence length="200" mass="23803">MIKFYASEALICPRRVWFRIKGFPEMWPEVAKPRLEKGVEIHEILGKFLLEKFNVELEKSVILRLPKLKMEIHGRIDAYKDVPIEIKGKSYMPKVPIEYHLAQLNLYLRGVEADYGYLYYIKLGGDPWKIINGLEVDEFPYIRGQNVKVFEVPYDVELFKETIKYFYEIKLFLEEDKLPPAWRGPHCNFCPYKYLCQNTL</sequence>
<reference evidence="13" key="3">
    <citation type="journal article" date="2001" name="Genome Res.">
        <title>Genome evolution at the genus level: comparison of three complete genomes of hyperthermophilic archaea.</title>
        <authorList>
            <person name="Lecompte O."/>
            <person name="Ripp R."/>
            <person name="Puzos-Barbe V."/>
            <person name="Duprat S."/>
            <person name="Heilig R."/>
            <person name="Dietrich J."/>
            <person name="Thierry J.C."/>
            <person name="Poch O."/>
        </authorList>
    </citation>
    <scope>NUCLEOTIDE SEQUENCE</scope>
    <source>
        <strain evidence="13">Orsay</strain>
    </source>
</reference>
<evidence type="ECO:0000256" key="1">
    <source>
        <dbReference type="ARBA" id="ARBA00009189"/>
    </source>
</evidence>
<keyword evidence="9 12" id="KW-0411">Iron-sulfur</keyword>
<evidence type="ECO:0000256" key="2">
    <source>
        <dbReference type="ARBA" id="ARBA00012768"/>
    </source>
</evidence>
<evidence type="ECO:0000256" key="12">
    <source>
        <dbReference type="RuleBase" id="RU365022"/>
    </source>
</evidence>
<keyword evidence="5 12" id="KW-0479">Metal-binding</keyword>